<dbReference type="Gene3D" id="1.20.5.170">
    <property type="match status" value="1"/>
</dbReference>
<feature type="compositionally biased region" description="Basic and acidic residues" evidence="1">
    <location>
        <begin position="67"/>
        <end position="113"/>
    </location>
</feature>
<feature type="domain" description="BZIP" evidence="2">
    <location>
        <begin position="84"/>
        <end position="141"/>
    </location>
</feature>
<gene>
    <name evidence="3" type="ORF">Glove_29g155</name>
</gene>
<sequence length="408" mass="47111">MRQTYLELSALSLEQTFCNESFSFFNDFTIQDGVSDFEIRNQPQKRNREKHEGGKEGEESKEEGEGEGSRKRSRKENGKGEEELEKRKRKKDSDRKSALRYRDKKKSEAEKLKQKVNDLEEKNKLLKNEVNELSKEFLELRDFIQGKDIRIENSSGYYAANEFKKSSDKSNDIYNRSPNFTSNTVPTGGRVDEEIEAVEVIEVVEVVEMVEVIDVVVVDMDRTDANSEKLHKVREDDVARKTSTNEKFSLSSSENQIEGNEKEEISFQSSYEMYDWEKELKSELLKNLELNELTDGKGGSGDNNYASKEGIPLSILKKSRKLKDQTLPHHILQKHFLMRASFTPCILLFNVGSPFKVAIQEIDEEWCTHGSNNWTRYNSRKYNTGNSWISFDAILLSIMHPVHVKKGS</sequence>
<dbReference type="OrthoDB" id="5847285at2759"/>
<accession>A0A397JJV9</accession>
<evidence type="ECO:0000259" key="2">
    <source>
        <dbReference type="PROSITE" id="PS50217"/>
    </source>
</evidence>
<evidence type="ECO:0000256" key="1">
    <source>
        <dbReference type="SAM" id="MobiDB-lite"/>
    </source>
</evidence>
<feature type="region of interest" description="Disordered" evidence="1">
    <location>
        <begin position="36"/>
        <end position="113"/>
    </location>
</feature>
<evidence type="ECO:0000313" key="4">
    <source>
        <dbReference type="Proteomes" id="UP000266861"/>
    </source>
</evidence>
<reference evidence="3 4" key="1">
    <citation type="submission" date="2018-08" db="EMBL/GenBank/DDBJ databases">
        <title>Genome and evolution of the arbuscular mycorrhizal fungus Diversispora epigaea (formerly Glomus versiforme) and its bacterial endosymbionts.</title>
        <authorList>
            <person name="Sun X."/>
            <person name="Fei Z."/>
            <person name="Harrison M."/>
        </authorList>
    </citation>
    <scope>NUCLEOTIDE SEQUENCE [LARGE SCALE GENOMIC DNA]</scope>
    <source>
        <strain evidence="3 4">IT104</strain>
    </source>
</reference>
<dbReference type="Proteomes" id="UP000266861">
    <property type="component" value="Unassembled WGS sequence"/>
</dbReference>
<comment type="caution">
    <text evidence="3">The sequence shown here is derived from an EMBL/GenBank/DDBJ whole genome shotgun (WGS) entry which is preliminary data.</text>
</comment>
<dbReference type="CDD" id="cd14692">
    <property type="entry name" value="bZIP_ATF4"/>
    <property type="match status" value="1"/>
</dbReference>
<dbReference type="AlphaFoldDB" id="A0A397JJV9"/>
<dbReference type="Pfam" id="PF00170">
    <property type="entry name" value="bZIP_1"/>
    <property type="match status" value="1"/>
</dbReference>
<dbReference type="InterPro" id="IPR004827">
    <property type="entry name" value="bZIP"/>
</dbReference>
<dbReference type="GO" id="GO:0003700">
    <property type="term" value="F:DNA-binding transcription factor activity"/>
    <property type="evidence" value="ECO:0007669"/>
    <property type="project" value="InterPro"/>
</dbReference>
<protein>
    <recommendedName>
        <fullName evidence="2">BZIP domain-containing protein</fullName>
    </recommendedName>
</protein>
<name>A0A397JJV9_9GLOM</name>
<dbReference type="InterPro" id="IPR046347">
    <property type="entry name" value="bZIP_sf"/>
</dbReference>
<dbReference type="PROSITE" id="PS50217">
    <property type="entry name" value="BZIP"/>
    <property type="match status" value="1"/>
</dbReference>
<organism evidence="3 4">
    <name type="scientific">Diversispora epigaea</name>
    <dbReference type="NCBI Taxonomy" id="1348612"/>
    <lineage>
        <taxon>Eukaryota</taxon>
        <taxon>Fungi</taxon>
        <taxon>Fungi incertae sedis</taxon>
        <taxon>Mucoromycota</taxon>
        <taxon>Glomeromycotina</taxon>
        <taxon>Glomeromycetes</taxon>
        <taxon>Diversisporales</taxon>
        <taxon>Diversisporaceae</taxon>
        <taxon>Diversispora</taxon>
    </lineage>
</organism>
<evidence type="ECO:0000313" key="3">
    <source>
        <dbReference type="EMBL" id="RHZ87897.1"/>
    </source>
</evidence>
<dbReference type="SMART" id="SM00338">
    <property type="entry name" value="BRLZ"/>
    <property type="match status" value="1"/>
</dbReference>
<keyword evidence="4" id="KW-1185">Reference proteome</keyword>
<dbReference type="EMBL" id="PQFF01000027">
    <property type="protein sequence ID" value="RHZ87897.1"/>
    <property type="molecule type" value="Genomic_DNA"/>
</dbReference>
<feature type="compositionally biased region" description="Basic and acidic residues" evidence="1">
    <location>
        <begin position="49"/>
        <end position="58"/>
    </location>
</feature>
<proteinExistence type="predicted"/>
<dbReference type="SUPFAM" id="SSF57959">
    <property type="entry name" value="Leucine zipper domain"/>
    <property type="match status" value="1"/>
</dbReference>